<comment type="subunit">
    <text evidence="13">Interacts with the Sec translocase complex via SecD. Specifically interacts with transmembrane segments of nascent integral membrane proteins during membrane integration.</text>
</comment>
<keyword evidence="5 13" id="KW-1003">Cell membrane</keyword>
<dbReference type="CDD" id="cd19961">
    <property type="entry name" value="EcYidC-like_peri"/>
    <property type="match status" value="1"/>
</dbReference>
<dbReference type="InterPro" id="IPR038221">
    <property type="entry name" value="YidC_periplasmic_sf"/>
</dbReference>
<keyword evidence="4 13" id="KW-0813">Transport</keyword>
<dbReference type="Proteomes" id="UP000198790">
    <property type="component" value="Unassembled WGS sequence"/>
</dbReference>
<dbReference type="GO" id="GO:0015031">
    <property type="term" value="P:protein transport"/>
    <property type="evidence" value="ECO:0007669"/>
    <property type="project" value="UniProtKB-KW"/>
</dbReference>
<keyword evidence="7 13" id="KW-0653">Protein transport</keyword>
<evidence type="ECO:0000256" key="1">
    <source>
        <dbReference type="ARBA" id="ARBA00004429"/>
    </source>
</evidence>
<feature type="coiled-coil region" evidence="14">
    <location>
        <begin position="574"/>
        <end position="601"/>
    </location>
</feature>
<evidence type="ECO:0000256" key="10">
    <source>
        <dbReference type="ARBA" id="ARBA00023186"/>
    </source>
</evidence>
<evidence type="ECO:0000313" key="18">
    <source>
        <dbReference type="EMBL" id="SFB44686.1"/>
    </source>
</evidence>
<dbReference type="OrthoDB" id="9780552at2"/>
<evidence type="ECO:0000256" key="14">
    <source>
        <dbReference type="SAM" id="Coils"/>
    </source>
</evidence>
<organism evidence="18 19">
    <name type="scientific">Algoriphagus aquimarinus</name>
    <dbReference type="NCBI Taxonomy" id="237018"/>
    <lineage>
        <taxon>Bacteria</taxon>
        <taxon>Pseudomonadati</taxon>
        <taxon>Bacteroidota</taxon>
        <taxon>Cytophagia</taxon>
        <taxon>Cytophagales</taxon>
        <taxon>Cyclobacteriaceae</taxon>
        <taxon>Algoriphagus</taxon>
    </lineage>
</organism>
<sequence>MDRNQATGLILFAAVILVYSFFFASAPEIPEVETATTTQTESVQSNAANQSTLTETNSDNDSTMDAARLAKYGVLASMTVGEEKDLTLENDLIQVKISSKGAQVNEVILKEYKSWNMEPLELFNEESSKMDFIIESKNGPLDLNDLYFTSSIESNENEEGVKIQTLTLKSGSESGQIIQTYTLADGSYEVKKSFEIDRYPGVFTGNALALTWEDQVIAQEMNLAESRRQSRLNYYTTSGSFDNLGAGDDLEQETIAEPVKWVSFSQRFFTAAMIADTDFQNVSITQSTPADSSIVRTMATSLSIPLQDGKAGFTYYFGPDKYKTLKKVTDGFEDNVDMGYFFVSWVNKYIIVNLFAFLEKFFTNYGVIIVIIVFLIKLALFPLTYKSYIGMAKMRVIKPEIDELKEKYGDDATKMQQEQMKLFSKLGVSPISGCLPMVLQMPFLFAMFFFFPNAIELRQESFLWATDLSTYDTFFNLPFTIPFYGSHVSMFTLLMTVSQIIYTHFNNQLTTATGPMKNLGYIMPVMFMFILNSYPAGLSFYYFVSNMVTFGQQAMIKLFVDDEKIRAKVEESKLKNVDKKKSKFQQKLENAMKAADNTRKK</sequence>
<feature type="transmembrane region" description="Helical" evidence="13">
    <location>
        <begin position="6"/>
        <end position="24"/>
    </location>
</feature>
<dbReference type="PANTHER" id="PTHR12428">
    <property type="entry name" value="OXA1"/>
    <property type="match status" value="1"/>
</dbReference>
<feature type="domain" description="Membrane insertase YidC N-terminal" evidence="17">
    <location>
        <begin position="86"/>
        <end position="350"/>
    </location>
</feature>
<dbReference type="GO" id="GO:0051205">
    <property type="term" value="P:protein insertion into membrane"/>
    <property type="evidence" value="ECO:0007669"/>
    <property type="project" value="TreeGrafter"/>
</dbReference>
<evidence type="ECO:0000256" key="15">
    <source>
        <dbReference type="SAM" id="MobiDB-lite"/>
    </source>
</evidence>
<dbReference type="PRINTS" id="PR00701">
    <property type="entry name" value="60KDINNERMP"/>
</dbReference>
<dbReference type="Gene3D" id="2.70.98.90">
    <property type="match status" value="1"/>
</dbReference>
<dbReference type="RefSeq" id="WP_092898585.1">
    <property type="nucleotide sequence ID" value="NZ_FOKK01000010.1"/>
</dbReference>
<dbReference type="NCBIfam" id="TIGR03592">
    <property type="entry name" value="yidC_oxa1_cterm"/>
    <property type="match status" value="1"/>
</dbReference>
<keyword evidence="9 13" id="KW-0472">Membrane</keyword>
<feature type="transmembrane region" description="Helical" evidence="13">
    <location>
        <begin position="518"/>
        <end position="534"/>
    </location>
</feature>
<dbReference type="STRING" id="237018.SAMN04489723_110161"/>
<dbReference type="InterPro" id="IPR028055">
    <property type="entry name" value="YidC/Oxa/ALB_C"/>
</dbReference>
<dbReference type="CDD" id="cd20070">
    <property type="entry name" value="5TM_YidC_Alb3"/>
    <property type="match status" value="1"/>
</dbReference>
<dbReference type="Pfam" id="PF02096">
    <property type="entry name" value="60KD_IMP"/>
    <property type="match status" value="1"/>
</dbReference>
<dbReference type="NCBIfam" id="NF002356">
    <property type="entry name" value="PRK01318.2-3"/>
    <property type="match status" value="1"/>
</dbReference>
<feature type="transmembrane region" description="Helical" evidence="13">
    <location>
        <begin position="364"/>
        <end position="385"/>
    </location>
</feature>
<dbReference type="GO" id="GO:0005886">
    <property type="term" value="C:plasma membrane"/>
    <property type="evidence" value="ECO:0007669"/>
    <property type="project" value="UniProtKB-SubCell"/>
</dbReference>
<dbReference type="InterPro" id="IPR028053">
    <property type="entry name" value="Membr_insert_YidC_N"/>
</dbReference>
<evidence type="ECO:0000256" key="6">
    <source>
        <dbReference type="ARBA" id="ARBA00022692"/>
    </source>
</evidence>
<reference evidence="18 19" key="1">
    <citation type="submission" date="2016-10" db="EMBL/GenBank/DDBJ databases">
        <authorList>
            <person name="de Groot N.N."/>
        </authorList>
    </citation>
    <scope>NUCLEOTIDE SEQUENCE [LARGE SCALE GENOMIC DNA]</scope>
    <source>
        <strain evidence="18 19">DSM 23399</strain>
    </source>
</reference>
<dbReference type="AlphaFoldDB" id="A0A1I1B4W7"/>
<evidence type="ECO:0000256" key="5">
    <source>
        <dbReference type="ARBA" id="ARBA00022475"/>
    </source>
</evidence>
<keyword evidence="19" id="KW-1185">Reference proteome</keyword>
<protein>
    <recommendedName>
        <fullName evidence="3 13">Membrane protein insertase YidC</fullName>
    </recommendedName>
    <alternativeName>
        <fullName evidence="12 13">Foldase YidC</fullName>
    </alternativeName>
    <alternativeName>
        <fullName evidence="11 13">Membrane integrase YidC</fullName>
    </alternativeName>
    <alternativeName>
        <fullName evidence="13">Membrane protein YidC</fullName>
    </alternativeName>
</protein>
<feature type="domain" description="Membrane insertase YidC/Oxa/ALB C-terminal" evidence="16">
    <location>
        <begin position="365"/>
        <end position="557"/>
    </location>
</feature>
<keyword evidence="10 13" id="KW-0143">Chaperone</keyword>
<name>A0A1I1B4W7_9BACT</name>
<dbReference type="InterPro" id="IPR019998">
    <property type="entry name" value="Membr_insert_YidC"/>
</dbReference>
<comment type="similarity">
    <text evidence="2 13">Belongs to the OXA1/ALB3/YidC family. Type 1 subfamily.</text>
</comment>
<comment type="subcellular location">
    <subcellularLocation>
        <location evidence="1">Cell inner membrane</location>
        <topology evidence="1">Multi-pass membrane protein</topology>
    </subcellularLocation>
    <subcellularLocation>
        <location evidence="13">Cell membrane</location>
        <topology evidence="13">Multi-pass membrane protein</topology>
    </subcellularLocation>
</comment>
<evidence type="ECO:0000259" key="17">
    <source>
        <dbReference type="Pfam" id="PF14849"/>
    </source>
</evidence>
<evidence type="ECO:0000313" key="19">
    <source>
        <dbReference type="Proteomes" id="UP000198790"/>
    </source>
</evidence>
<dbReference type="NCBIfam" id="TIGR03593">
    <property type="entry name" value="yidC_nterm"/>
    <property type="match status" value="1"/>
</dbReference>
<evidence type="ECO:0000259" key="16">
    <source>
        <dbReference type="Pfam" id="PF02096"/>
    </source>
</evidence>
<dbReference type="PANTHER" id="PTHR12428:SF65">
    <property type="entry name" value="CYTOCHROME C OXIDASE ASSEMBLY PROTEIN COX18, MITOCHONDRIAL"/>
    <property type="match status" value="1"/>
</dbReference>
<dbReference type="InterPro" id="IPR001708">
    <property type="entry name" value="YidC/ALB3/OXA1/COX18"/>
</dbReference>
<feature type="transmembrane region" description="Helical" evidence="13">
    <location>
        <begin position="475"/>
        <end position="497"/>
    </location>
</feature>
<dbReference type="GO" id="GO:0032977">
    <property type="term" value="F:membrane insertase activity"/>
    <property type="evidence" value="ECO:0007669"/>
    <property type="project" value="InterPro"/>
</dbReference>
<keyword evidence="14" id="KW-0175">Coiled coil</keyword>
<feature type="region of interest" description="Disordered" evidence="15">
    <location>
        <begin position="36"/>
        <end position="62"/>
    </location>
</feature>
<evidence type="ECO:0000256" key="13">
    <source>
        <dbReference type="HAMAP-Rule" id="MF_01810"/>
    </source>
</evidence>
<dbReference type="EMBL" id="FOKK01000010">
    <property type="protein sequence ID" value="SFB44686.1"/>
    <property type="molecule type" value="Genomic_DNA"/>
</dbReference>
<evidence type="ECO:0000256" key="4">
    <source>
        <dbReference type="ARBA" id="ARBA00022448"/>
    </source>
</evidence>
<evidence type="ECO:0000256" key="7">
    <source>
        <dbReference type="ARBA" id="ARBA00022927"/>
    </source>
</evidence>
<evidence type="ECO:0000256" key="12">
    <source>
        <dbReference type="ARBA" id="ARBA00033342"/>
    </source>
</evidence>
<evidence type="ECO:0000256" key="2">
    <source>
        <dbReference type="ARBA" id="ARBA00010527"/>
    </source>
</evidence>
<evidence type="ECO:0000256" key="8">
    <source>
        <dbReference type="ARBA" id="ARBA00022989"/>
    </source>
</evidence>
<dbReference type="InterPro" id="IPR047196">
    <property type="entry name" value="YidC_ALB_C"/>
</dbReference>
<dbReference type="HAMAP" id="MF_01810">
    <property type="entry name" value="YidC_type1"/>
    <property type="match status" value="1"/>
</dbReference>
<gene>
    <name evidence="13" type="primary">yidC</name>
    <name evidence="18" type="ORF">SAMN04489723_110161</name>
</gene>
<accession>A0A1I1B4W7</accession>
<evidence type="ECO:0000256" key="11">
    <source>
        <dbReference type="ARBA" id="ARBA00033245"/>
    </source>
</evidence>
<keyword evidence="6 13" id="KW-0812">Transmembrane</keyword>
<comment type="function">
    <text evidence="13">Required for the insertion and/or proper folding and/or complex formation of integral membrane proteins into the membrane. Involved in integration of membrane proteins that insert both dependently and independently of the Sec translocase complex, as well as at least some lipoproteins. Aids folding of multispanning membrane proteins.</text>
</comment>
<dbReference type="Pfam" id="PF14849">
    <property type="entry name" value="YidC_periplas"/>
    <property type="match status" value="1"/>
</dbReference>
<evidence type="ECO:0000256" key="3">
    <source>
        <dbReference type="ARBA" id="ARBA00015325"/>
    </source>
</evidence>
<evidence type="ECO:0000256" key="9">
    <source>
        <dbReference type="ARBA" id="ARBA00023136"/>
    </source>
</evidence>
<proteinExistence type="inferred from homology"/>
<keyword evidence="8 13" id="KW-1133">Transmembrane helix</keyword>